<feature type="transmembrane region" description="Helical" evidence="8">
    <location>
        <begin position="325"/>
        <end position="345"/>
    </location>
</feature>
<dbReference type="InterPro" id="IPR000522">
    <property type="entry name" value="ABC_transptr_permease_BtuC"/>
</dbReference>
<keyword evidence="4" id="KW-1003">Cell membrane</keyword>
<feature type="transmembrane region" description="Helical" evidence="8">
    <location>
        <begin position="163"/>
        <end position="187"/>
    </location>
</feature>
<evidence type="ECO:0000256" key="4">
    <source>
        <dbReference type="ARBA" id="ARBA00022475"/>
    </source>
</evidence>
<dbReference type="SUPFAM" id="SSF81345">
    <property type="entry name" value="ABC transporter involved in vitamin B12 uptake, BtuC"/>
    <property type="match status" value="1"/>
</dbReference>
<comment type="similarity">
    <text evidence="2">Belongs to the binding-protein-dependent transport system permease family. FecCD subfamily.</text>
</comment>
<keyword evidence="3" id="KW-0813">Transport</keyword>
<keyword evidence="10" id="KW-1185">Reference proteome</keyword>
<dbReference type="OrthoDB" id="4455417at2"/>
<evidence type="ECO:0000256" key="8">
    <source>
        <dbReference type="SAM" id="Phobius"/>
    </source>
</evidence>
<proteinExistence type="inferred from homology"/>
<dbReference type="AlphaFoldDB" id="A0A7C8FJP4"/>
<feature type="transmembrane region" description="Helical" evidence="8">
    <location>
        <begin position="26"/>
        <end position="46"/>
    </location>
</feature>
<feature type="transmembrane region" description="Helical" evidence="8">
    <location>
        <begin position="124"/>
        <end position="157"/>
    </location>
</feature>
<reference evidence="9 10" key="1">
    <citation type="submission" date="2019-09" db="EMBL/GenBank/DDBJ databases">
        <title>Phylogeny of genus Pseudoclavibacter and closely related genus.</title>
        <authorList>
            <person name="Li Y."/>
        </authorList>
    </citation>
    <scope>NUCLEOTIDE SEQUENCE [LARGE SCALE GENOMIC DNA]</scope>
    <source>
        <strain evidence="9 10">JCM 16921</strain>
    </source>
</reference>
<evidence type="ECO:0000313" key="10">
    <source>
        <dbReference type="Proteomes" id="UP000481339"/>
    </source>
</evidence>
<dbReference type="Pfam" id="PF01032">
    <property type="entry name" value="FecCD"/>
    <property type="match status" value="1"/>
</dbReference>
<dbReference type="CDD" id="cd06550">
    <property type="entry name" value="TM_ABC_iron-siderophores_like"/>
    <property type="match status" value="1"/>
</dbReference>
<accession>A0A7C8FJP4</accession>
<evidence type="ECO:0000256" key="1">
    <source>
        <dbReference type="ARBA" id="ARBA00004651"/>
    </source>
</evidence>
<dbReference type="InterPro" id="IPR037294">
    <property type="entry name" value="ABC_BtuC-like"/>
</dbReference>
<dbReference type="Proteomes" id="UP000481339">
    <property type="component" value="Unassembled WGS sequence"/>
</dbReference>
<dbReference type="GO" id="GO:0005886">
    <property type="term" value="C:plasma membrane"/>
    <property type="evidence" value="ECO:0007669"/>
    <property type="project" value="UniProtKB-SubCell"/>
</dbReference>
<comment type="subcellular location">
    <subcellularLocation>
        <location evidence="1">Cell membrane</location>
        <topology evidence="1">Multi-pass membrane protein</topology>
    </subcellularLocation>
</comment>
<dbReference type="GO" id="GO:0033214">
    <property type="term" value="P:siderophore-iron import into cell"/>
    <property type="evidence" value="ECO:0007669"/>
    <property type="project" value="TreeGrafter"/>
</dbReference>
<feature type="transmembrane region" description="Helical" evidence="8">
    <location>
        <begin position="208"/>
        <end position="228"/>
    </location>
</feature>
<evidence type="ECO:0000256" key="5">
    <source>
        <dbReference type="ARBA" id="ARBA00022692"/>
    </source>
</evidence>
<evidence type="ECO:0000256" key="6">
    <source>
        <dbReference type="ARBA" id="ARBA00022989"/>
    </source>
</evidence>
<evidence type="ECO:0000256" key="2">
    <source>
        <dbReference type="ARBA" id="ARBA00007935"/>
    </source>
</evidence>
<keyword evidence="6 8" id="KW-1133">Transmembrane helix</keyword>
<dbReference type="EMBL" id="WBKA01000007">
    <property type="protein sequence ID" value="KAB1631377.1"/>
    <property type="molecule type" value="Genomic_DNA"/>
</dbReference>
<dbReference type="PANTHER" id="PTHR30472:SF24">
    <property type="entry name" value="FERRIC ENTEROBACTIN TRANSPORT SYSTEM PERMEASE PROTEIN FEPG"/>
    <property type="match status" value="1"/>
</dbReference>
<feature type="transmembrane region" description="Helical" evidence="8">
    <location>
        <begin position="295"/>
        <end position="319"/>
    </location>
</feature>
<organism evidence="9 10">
    <name type="scientific">Pseudoclavibacter caeni</name>
    <dbReference type="NCBI Taxonomy" id="908846"/>
    <lineage>
        <taxon>Bacteria</taxon>
        <taxon>Bacillati</taxon>
        <taxon>Actinomycetota</taxon>
        <taxon>Actinomycetes</taxon>
        <taxon>Micrococcales</taxon>
        <taxon>Microbacteriaceae</taxon>
        <taxon>Pseudoclavibacter</taxon>
    </lineage>
</organism>
<evidence type="ECO:0000313" key="9">
    <source>
        <dbReference type="EMBL" id="KAB1631377.1"/>
    </source>
</evidence>
<comment type="caution">
    <text evidence="9">The sequence shown here is derived from an EMBL/GenBank/DDBJ whole genome shotgun (WGS) entry which is preliminary data.</text>
</comment>
<keyword evidence="5 8" id="KW-0812">Transmembrane</keyword>
<protein>
    <submittedName>
        <fullName evidence="9">Iron chelate uptake ABC transporter family permease subunit</fullName>
    </submittedName>
</protein>
<evidence type="ECO:0000256" key="3">
    <source>
        <dbReference type="ARBA" id="ARBA00022448"/>
    </source>
</evidence>
<dbReference type="Gene3D" id="1.10.3470.10">
    <property type="entry name" value="ABC transporter involved in vitamin B12 uptake, BtuC"/>
    <property type="match status" value="1"/>
</dbReference>
<evidence type="ECO:0000256" key="7">
    <source>
        <dbReference type="ARBA" id="ARBA00023136"/>
    </source>
</evidence>
<feature type="transmembrane region" description="Helical" evidence="8">
    <location>
        <begin position="83"/>
        <end position="103"/>
    </location>
</feature>
<gene>
    <name evidence="9" type="ORF">F8O02_08160</name>
</gene>
<name>A0A7C8FJP4_9MICO</name>
<feature type="transmembrane region" description="Helical" evidence="8">
    <location>
        <begin position="256"/>
        <end position="283"/>
    </location>
</feature>
<dbReference type="PANTHER" id="PTHR30472">
    <property type="entry name" value="FERRIC ENTEROBACTIN TRANSPORT SYSTEM PERMEASE PROTEIN"/>
    <property type="match status" value="1"/>
</dbReference>
<keyword evidence="7 8" id="KW-0472">Membrane</keyword>
<sequence>MRDSLRRAHVHRRLGPLRVRHERRGAVVHALLVAGILVLGTVSLLIGDYDISVADAFGAIFGTQTFDDPLVPYFVDQVRLPRVVGGILVGAALGTSGAIFQVLSGNPLGSPDIIGFTRGSATGAIIAIIVFGGSTPVVAAGAIVGGLVTAAVVYGLAWRGGVSGYRLVLVGIGVGAVLAAVNSLLIVKADLAAAQKASQWMAGSLNATLWPQCAAVALAIAVLLPAAAGQFRAMTLMPLGDPLAIGLGVRVERSRLLMVVIGVALMAVAVAAAGPIAFVALAAPHLMRRITRTSGIGLFGAGLMGAFLVLVSDLIARRVIAPNELAVGVVTGSLGGIYLIILLGMEWRRRP</sequence>
<dbReference type="GO" id="GO:0022857">
    <property type="term" value="F:transmembrane transporter activity"/>
    <property type="evidence" value="ECO:0007669"/>
    <property type="project" value="InterPro"/>
</dbReference>